<keyword evidence="2" id="KW-1185">Reference proteome</keyword>
<organism evidence="1 2">
    <name type="scientific">Clostridium boliviensis</name>
    <dbReference type="NCBI Taxonomy" id="318465"/>
    <lineage>
        <taxon>Bacteria</taxon>
        <taxon>Bacillati</taxon>
        <taxon>Bacillota</taxon>
        <taxon>Clostridia</taxon>
        <taxon>Eubacteriales</taxon>
        <taxon>Clostridiaceae</taxon>
        <taxon>Clostridium</taxon>
    </lineage>
</organism>
<dbReference type="EMBL" id="JAWONS010000123">
    <property type="protein sequence ID" value="MDW2797511.1"/>
    <property type="molecule type" value="Genomic_DNA"/>
</dbReference>
<protein>
    <submittedName>
        <fullName evidence="1">Uncharacterized protein</fullName>
    </submittedName>
</protein>
<evidence type="ECO:0000313" key="2">
    <source>
        <dbReference type="Proteomes" id="UP001276854"/>
    </source>
</evidence>
<proteinExistence type="predicted"/>
<comment type="caution">
    <text evidence="1">The sequence shown here is derived from an EMBL/GenBank/DDBJ whole genome shotgun (WGS) entry which is preliminary data.</text>
</comment>
<gene>
    <name evidence="1" type="ORF">RZO55_07975</name>
</gene>
<dbReference type="Proteomes" id="UP001276854">
    <property type="component" value="Unassembled WGS sequence"/>
</dbReference>
<sequence>MDYFWIKEDKTYMHTPVITNLNDIVNRRAAMSLENSINIPDINVGFARSERPLDYIDVLDGQLFLVNDGVKKVFSVYERSLQFKTVCILNNLDGSSCNYYAPLFVNVDCLPDEYKAVRNRNKLEKLIIKASSVEDYSVFKIAGIDTDIVIIRLDVAESLLRRDIRKLTLERVQLVY</sequence>
<evidence type="ECO:0000313" key="1">
    <source>
        <dbReference type="EMBL" id="MDW2797511.1"/>
    </source>
</evidence>
<name>A0ABU4GIS5_9CLOT</name>
<dbReference type="RefSeq" id="WP_318063766.1">
    <property type="nucleotide sequence ID" value="NZ_JAWONS010000123.1"/>
</dbReference>
<accession>A0ABU4GIS5</accession>
<reference evidence="1 2" key="1">
    <citation type="submission" date="2023-10" db="EMBL/GenBank/DDBJ databases">
        <title>A novel Glycoside Hydrolase 43-Like Enzyme from Clostrdium boliviensis is an Endo-xylanase, and a Candidate for Xylooligosaccharides Production from Different Xylan Substrates.</title>
        <authorList>
            <person name="Alvarez M.T."/>
            <person name="Rocabado-Villegas L.R."/>
            <person name="Salas-Veizaga D.M."/>
            <person name="Linares-Pasten J.A."/>
            <person name="Gudmundsdottir E.E."/>
            <person name="Hreggvidsson G.O."/>
            <person name="Adlercreutz P."/>
            <person name="Nordberg Karlsson E."/>
        </authorList>
    </citation>
    <scope>NUCLEOTIDE SEQUENCE [LARGE SCALE GENOMIC DNA]</scope>
    <source>
        <strain evidence="1 2">E-1</strain>
    </source>
</reference>